<protein>
    <submittedName>
        <fullName evidence="2">Uncharacterized protein</fullName>
    </submittedName>
</protein>
<name>A0A814H8J5_9BILA</name>
<evidence type="ECO:0000313" key="3">
    <source>
        <dbReference type="EMBL" id="CAF1183358.1"/>
    </source>
</evidence>
<proteinExistence type="predicted"/>
<comment type="caution">
    <text evidence="2">The sequence shown here is derived from an EMBL/GenBank/DDBJ whole genome shotgun (WGS) entry which is preliminary data.</text>
</comment>
<feature type="transmembrane region" description="Helical" evidence="1">
    <location>
        <begin position="121"/>
        <end position="141"/>
    </location>
</feature>
<feature type="transmembrane region" description="Helical" evidence="1">
    <location>
        <begin position="61"/>
        <end position="81"/>
    </location>
</feature>
<keyword evidence="7" id="KW-1185">Reference proteome</keyword>
<dbReference type="Proteomes" id="UP000663854">
    <property type="component" value="Unassembled WGS sequence"/>
</dbReference>
<keyword evidence="1" id="KW-1133">Transmembrane helix</keyword>
<dbReference type="AlphaFoldDB" id="A0A814H8J5"/>
<dbReference type="Proteomes" id="UP000663864">
    <property type="component" value="Unassembled WGS sequence"/>
</dbReference>
<evidence type="ECO:0000313" key="2">
    <source>
        <dbReference type="EMBL" id="CAF1007340.1"/>
    </source>
</evidence>
<gene>
    <name evidence="3" type="ORF">JXQ802_LOCUS23471</name>
    <name evidence="4" type="ORF">JXQ802_LOCUS23746</name>
    <name evidence="2" type="ORF">PYM288_LOCUS14925</name>
    <name evidence="5" type="ORF">ZHD862_LOCUS23995</name>
</gene>
<accession>A0A814H8J5</accession>
<evidence type="ECO:0000313" key="5">
    <source>
        <dbReference type="EMBL" id="CAF1223600.1"/>
    </source>
</evidence>
<dbReference type="EMBL" id="CAJNOH010000344">
    <property type="protein sequence ID" value="CAF1007340.1"/>
    <property type="molecule type" value="Genomic_DNA"/>
</dbReference>
<evidence type="ECO:0000313" key="4">
    <source>
        <dbReference type="EMBL" id="CAF1188600.1"/>
    </source>
</evidence>
<dbReference type="EMBL" id="CAJNOL010000738">
    <property type="protein sequence ID" value="CAF1183358.1"/>
    <property type="molecule type" value="Genomic_DNA"/>
</dbReference>
<feature type="transmembrane region" description="Helical" evidence="1">
    <location>
        <begin position="30"/>
        <end position="49"/>
    </location>
</feature>
<sequence>MEIGILACYALIATTSGSTAAITNSLVGPVTAAGIWVSIVIDIANWFLFKLVKQINSSQMWLINLICQCIALVFTIILIGITGNYVNTHQFASTLYCNSYGSGNKVFKNACSKYQLHQAQLAFAILIFFTQLFFIGLYVYLNIIVRPFPVAPAPIVYDNNQKNQAVHAPPPYEAQPYTGAAYPHMAAVQHGDSHAFNAPTGGS</sequence>
<dbReference type="EMBL" id="CAJNOL010000753">
    <property type="protein sequence ID" value="CAF1188600.1"/>
    <property type="molecule type" value="Genomic_DNA"/>
</dbReference>
<evidence type="ECO:0000313" key="7">
    <source>
        <dbReference type="Proteomes" id="UP000663870"/>
    </source>
</evidence>
<keyword evidence="1" id="KW-0472">Membrane</keyword>
<reference evidence="2" key="1">
    <citation type="submission" date="2021-02" db="EMBL/GenBank/DDBJ databases">
        <authorList>
            <person name="Nowell W R."/>
        </authorList>
    </citation>
    <scope>NUCLEOTIDE SEQUENCE</scope>
</reference>
<keyword evidence="1" id="KW-0812">Transmembrane</keyword>
<evidence type="ECO:0000256" key="1">
    <source>
        <dbReference type="SAM" id="Phobius"/>
    </source>
</evidence>
<organism evidence="2 6">
    <name type="scientific">Rotaria sordida</name>
    <dbReference type="NCBI Taxonomy" id="392033"/>
    <lineage>
        <taxon>Eukaryota</taxon>
        <taxon>Metazoa</taxon>
        <taxon>Spiralia</taxon>
        <taxon>Gnathifera</taxon>
        <taxon>Rotifera</taxon>
        <taxon>Eurotatoria</taxon>
        <taxon>Bdelloidea</taxon>
        <taxon>Philodinida</taxon>
        <taxon>Philodinidae</taxon>
        <taxon>Rotaria</taxon>
    </lineage>
</organism>
<dbReference type="Proteomes" id="UP000663870">
    <property type="component" value="Unassembled WGS sequence"/>
</dbReference>
<dbReference type="EMBL" id="CAJNOT010001600">
    <property type="protein sequence ID" value="CAF1223600.1"/>
    <property type="molecule type" value="Genomic_DNA"/>
</dbReference>
<evidence type="ECO:0000313" key="6">
    <source>
        <dbReference type="Proteomes" id="UP000663854"/>
    </source>
</evidence>